<evidence type="ECO:0000256" key="1">
    <source>
        <dbReference type="ARBA" id="ARBA00022614"/>
    </source>
</evidence>
<organism evidence="13 14">
    <name type="scientific">Rhamnella rubrinervis</name>
    <dbReference type="NCBI Taxonomy" id="2594499"/>
    <lineage>
        <taxon>Eukaryota</taxon>
        <taxon>Viridiplantae</taxon>
        <taxon>Streptophyta</taxon>
        <taxon>Embryophyta</taxon>
        <taxon>Tracheophyta</taxon>
        <taxon>Spermatophyta</taxon>
        <taxon>Magnoliopsida</taxon>
        <taxon>eudicotyledons</taxon>
        <taxon>Gunneridae</taxon>
        <taxon>Pentapetalae</taxon>
        <taxon>rosids</taxon>
        <taxon>fabids</taxon>
        <taxon>Rosales</taxon>
        <taxon>Rhamnaceae</taxon>
        <taxon>rhamnoid group</taxon>
        <taxon>Rhamneae</taxon>
        <taxon>Rhamnella</taxon>
    </lineage>
</organism>
<dbReference type="Pfam" id="PF25019">
    <property type="entry name" value="LRR_R13L1-DRL21"/>
    <property type="match status" value="1"/>
</dbReference>
<evidence type="ECO:0000259" key="11">
    <source>
        <dbReference type="Pfam" id="PF25013"/>
    </source>
</evidence>
<dbReference type="SUPFAM" id="SSF52540">
    <property type="entry name" value="P-loop containing nucleoside triphosphate hydrolases"/>
    <property type="match status" value="1"/>
</dbReference>
<dbReference type="InterPro" id="IPR056789">
    <property type="entry name" value="LRR_R13L1-DRL21"/>
</dbReference>
<gene>
    <name evidence="13" type="ORF">FNV43_RR00711</name>
</gene>
<dbReference type="FunFam" id="3.40.50.300:FF:001091">
    <property type="entry name" value="Probable disease resistance protein At1g61300"/>
    <property type="match status" value="1"/>
</dbReference>
<evidence type="ECO:0000256" key="6">
    <source>
        <dbReference type="SAM" id="Coils"/>
    </source>
</evidence>
<reference evidence="13" key="1">
    <citation type="submission" date="2020-03" db="EMBL/GenBank/DDBJ databases">
        <title>A high-quality chromosome-level genome assembly of a woody plant with both climbing and erect habits, Rhamnella rubrinervis.</title>
        <authorList>
            <person name="Lu Z."/>
            <person name="Yang Y."/>
            <person name="Zhu X."/>
            <person name="Sun Y."/>
        </authorList>
    </citation>
    <scope>NUCLEOTIDE SEQUENCE</scope>
    <source>
        <strain evidence="13">BYM</strain>
        <tissue evidence="13">Leaf</tissue>
    </source>
</reference>
<dbReference type="InterPro" id="IPR027417">
    <property type="entry name" value="P-loop_NTPase"/>
</dbReference>
<dbReference type="Proteomes" id="UP000796880">
    <property type="component" value="Unassembled WGS sequence"/>
</dbReference>
<evidence type="ECO:0000256" key="2">
    <source>
        <dbReference type="ARBA" id="ARBA00022737"/>
    </source>
</evidence>
<dbReference type="InterPro" id="IPR001611">
    <property type="entry name" value="Leu-rich_rpt"/>
</dbReference>
<dbReference type="PROSITE" id="PS51450">
    <property type="entry name" value="LRR"/>
    <property type="match status" value="1"/>
</dbReference>
<dbReference type="PANTHER" id="PTHR36766:SF40">
    <property type="entry name" value="DISEASE RESISTANCE PROTEIN RGA3"/>
    <property type="match status" value="1"/>
</dbReference>
<keyword evidence="3" id="KW-0547">Nucleotide-binding</keyword>
<dbReference type="GO" id="GO:0051707">
    <property type="term" value="P:response to other organism"/>
    <property type="evidence" value="ECO:0007669"/>
    <property type="project" value="UniProtKB-ARBA"/>
</dbReference>
<dbReference type="GO" id="GO:0043531">
    <property type="term" value="F:ADP binding"/>
    <property type="evidence" value="ECO:0007669"/>
    <property type="project" value="InterPro"/>
</dbReference>
<dbReference type="Pfam" id="PF18052">
    <property type="entry name" value="Rx_N"/>
    <property type="match status" value="1"/>
</dbReference>
<evidence type="ECO:0000256" key="4">
    <source>
        <dbReference type="ARBA" id="ARBA00022821"/>
    </source>
</evidence>
<dbReference type="Pfam" id="PF23559">
    <property type="entry name" value="WHD_DRP"/>
    <property type="match status" value="1"/>
</dbReference>
<dbReference type="InterPro" id="IPR058922">
    <property type="entry name" value="WHD_DRP"/>
</dbReference>
<evidence type="ECO:0000256" key="5">
    <source>
        <dbReference type="ARBA" id="ARBA00022840"/>
    </source>
</evidence>
<sequence>MAELVAGLVVDALISAAVEQLFKRLASTQVVDFIRRKKVDQNLLEDLKRMLTSANRVLDDAEKKMITNPDVREWLLKLQDEIHNAEDLVDEINAEALKREVEGTSQFGCHYPVRNLLSSKFSVKNVECRLKKITESLKDVVKEMNELGLKEGVETSRPSRGSAQTIYMVRESDICGRDADKEAIMKFLLSDEEGHQQISVMPIVGMAGIGKTTLAQLAYNNIKGNEVAVEKPFDILAWITVSDESDVSALTKAIYKEVNGKEDCTDVEPFKLQEKLRKVLEGKRFFFVLDDVWNINYGIWNELRKPFESVAHGSKIIITTRSKEIASVFSTVPEPHVLQLLDDEACWKLFSKHAFSNEETTSHPNHMEEIGRQIANKCKGIPLALKSLACLLHGQQNPKEWRNVLESDFWELPQNDGDILPALWLSYYYLPRHLKRCFAYCSIFPKDYEIEKEKLILLWMAEDLLQSRNNMMLEEIGEKYFEDLTSRSFFQVSQNGKTFTMHDLVNDLAKFVSGEFCLRLDGSYSEDLKRKNFTRKTRHFSFIKQMITPDIIKKFGDISNNKVLRTLLVLDDGYCGIEYRIVNPKQLQLMQYLRVLADNFRFVDHYLKKWSKSIATLKLLRFLDLSRTGIKEIPDAIFRLYNLQTLLLSSCSNLAKLPDSIGNLKHLRYLDLSSTKIEEIPDTIGALLNLQKLLLRSCHRLATLPNSIGDLKNLRHLDLSESAIEKLPDTVCNLQELRVLDIKGLRLREMLPHISKLKLLHTLTKFVIGKNSGSKIEEFGTLQDLGDYIEIRILDNEIDGEDVSKANLKDKKCIKELCLEWEGENDDSDSEAREVLDRLQPHTNIEKLYIRNYGGRSFPDWVGHHSFCLIESVCLDVLTRRHQLPPLWQLPSLKSLGIRGLEKLEKIGDEFYSSGSSSSSSGVGVTETPPPFKSSERLVFARMPQWEEWSWVGGAFSNLKELQLYDCPKLNGACLPECFPSLTKLEISSTSPDVVASLARWEIAFKHSIQTIEIDGCGELLSLSEEVVRWPCSNLKTLEIIGCRKLFARQWNLGMLTSLASLKIHHVDAERLVSFPEEERQLPTSLTSLTLASFKNLKSLNETAFRHLTFLQTLSVSQCPQLQCLPEDGMPACLTRLFLYDLPNLKSLNAHTFRHLTTLQYLRIYSCPQLQCLPQERLAVSLSELHIMGSPLIFWKHLGFEIQNAVAVLDHFSLQLNAKHVVQTKTYKSMEFYSHLLASEEKLHNCGGGSDIKDEVFELECNAHFENSFSGDLQSSFGSLMNLTGLCVASTDTYRITNSLDHYMHLAELPLIDLQMGMDRNMSLDDASVLSPPSVDSTCERAMGPLKCLKKGKNVDEMLCSKKTSTSILPTKESKKRSRVTEEPP</sequence>
<feature type="domain" description="Zer-1-like leucine-rich repeats region" evidence="11">
    <location>
        <begin position="663"/>
        <end position="749"/>
    </location>
</feature>
<dbReference type="InterPro" id="IPR036388">
    <property type="entry name" value="WH-like_DNA-bd_sf"/>
</dbReference>
<feature type="region of interest" description="Disordered" evidence="7">
    <location>
        <begin position="1366"/>
        <end position="1385"/>
    </location>
</feature>
<keyword evidence="14" id="KW-1185">Reference proteome</keyword>
<dbReference type="Gene3D" id="1.20.5.4130">
    <property type="match status" value="1"/>
</dbReference>
<keyword evidence="1" id="KW-0433">Leucine-rich repeat</keyword>
<keyword evidence="6" id="KW-0175">Coiled coil</keyword>
<dbReference type="InterPro" id="IPR041118">
    <property type="entry name" value="Rx_N"/>
</dbReference>
<feature type="domain" description="Disease resistance N-terminal" evidence="9">
    <location>
        <begin position="14"/>
        <end position="107"/>
    </location>
</feature>
<feature type="domain" description="NB-ARC" evidence="8">
    <location>
        <begin position="178"/>
        <end position="358"/>
    </location>
</feature>
<evidence type="ECO:0008006" key="15">
    <source>
        <dbReference type="Google" id="ProtNLM"/>
    </source>
</evidence>
<dbReference type="SMART" id="SM00369">
    <property type="entry name" value="LRR_TYP"/>
    <property type="match status" value="3"/>
</dbReference>
<dbReference type="Pfam" id="PF00931">
    <property type="entry name" value="NB-ARC"/>
    <property type="match status" value="1"/>
</dbReference>
<evidence type="ECO:0000313" key="13">
    <source>
        <dbReference type="EMBL" id="KAF3456068.1"/>
    </source>
</evidence>
<evidence type="ECO:0000259" key="8">
    <source>
        <dbReference type="Pfam" id="PF00931"/>
    </source>
</evidence>
<evidence type="ECO:0000259" key="10">
    <source>
        <dbReference type="Pfam" id="PF23559"/>
    </source>
</evidence>
<dbReference type="InterPro" id="IPR056845">
    <property type="entry name" value="LRR_Zer-1"/>
</dbReference>
<dbReference type="PANTHER" id="PTHR36766">
    <property type="entry name" value="PLANT BROAD-SPECTRUM MILDEW RESISTANCE PROTEIN RPW8"/>
    <property type="match status" value="1"/>
</dbReference>
<evidence type="ECO:0000259" key="12">
    <source>
        <dbReference type="Pfam" id="PF25019"/>
    </source>
</evidence>
<dbReference type="InterPro" id="IPR003591">
    <property type="entry name" value="Leu-rich_rpt_typical-subtyp"/>
</dbReference>
<evidence type="ECO:0000259" key="9">
    <source>
        <dbReference type="Pfam" id="PF18052"/>
    </source>
</evidence>
<dbReference type="Gene3D" id="1.10.8.430">
    <property type="entry name" value="Helical domain of apoptotic protease-activating factors"/>
    <property type="match status" value="1"/>
</dbReference>
<dbReference type="OrthoDB" id="691996at2759"/>
<keyword evidence="4" id="KW-0611">Plant defense</keyword>
<dbReference type="EMBL" id="VOIH02000001">
    <property type="protein sequence ID" value="KAF3456068.1"/>
    <property type="molecule type" value="Genomic_DNA"/>
</dbReference>
<keyword evidence="5" id="KW-0067">ATP-binding</keyword>
<protein>
    <recommendedName>
        <fullName evidence="15">Disease resistance RPP13-like protein 1</fullName>
    </recommendedName>
</protein>
<feature type="domain" description="Disease resistance protein winged helix" evidence="10">
    <location>
        <begin position="443"/>
        <end position="509"/>
    </location>
</feature>
<feature type="coiled-coil region" evidence="6">
    <location>
        <begin position="44"/>
        <end position="95"/>
    </location>
</feature>
<dbReference type="InterPro" id="IPR032675">
    <property type="entry name" value="LRR_dom_sf"/>
</dbReference>
<dbReference type="Gene3D" id="1.10.10.10">
    <property type="entry name" value="Winged helix-like DNA-binding domain superfamily/Winged helix DNA-binding domain"/>
    <property type="match status" value="1"/>
</dbReference>
<evidence type="ECO:0000313" key="14">
    <source>
        <dbReference type="Proteomes" id="UP000796880"/>
    </source>
</evidence>
<dbReference type="GO" id="GO:0005524">
    <property type="term" value="F:ATP binding"/>
    <property type="evidence" value="ECO:0007669"/>
    <property type="project" value="UniProtKB-KW"/>
</dbReference>
<feature type="domain" description="R13L1/DRL21-like LRR repeat region" evidence="12">
    <location>
        <begin position="776"/>
        <end position="900"/>
    </location>
</feature>
<dbReference type="Gene3D" id="3.40.50.300">
    <property type="entry name" value="P-loop containing nucleotide triphosphate hydrolases"/>
    <property type="match status" value="1"/>
</dbReference>
<evidence type="ECO:0000256" key="7">
    <source>
        <dbReference type="SAM" id="MobiDB-lite"/>
    </source>
</evidence>
<dbReference type="Gene3D" id="3.80.10.10">
    <property type="entry name" value="Ribonuclease Inhibitor"/>
    <property type="match status" value="3"/>
</dbReference>
<proteinExistence type="predicted"/>
<comment type="caution">
    <text evidence="13">The sequence shown here is derived from an EMBL/GenBank/DDBJ whole genome shotgun (WGS) entry which is preliminary data.</text>
</comment>
<dbReference type="Pfam" id="PF25013">
    <property type="entry name" value="LRR_Zer-1"/>
    <property type="match status" value="1"/>
</dbReference>
<dbReference type="SUPFAM" id="SSF52058">
    <property type="entry name" value="L domain-like"/>
    <property type="match status" value="2"/>
</dbReference>
<keyword evidence="2" id="KW-0677">Repeat</keyword>
<evidence type="ECO:0000256" key="3">
    <source>
        <dbReference type="ARBA" id="ARBA00022741"/>
    </source>
</evidence>
<dbReference type="InterPro" id="IPR042197">
    <property type="entry name" value="Apaf_helical"/>
</dbReference>
<name>A0A8K0MS99_9ROSA</name>
<dbReference type="GO" id="GO:0006952">
    <property type="term" value="P:defense response"/>
    <property type="evidence" value="ECO:0007669"/>
    <property type="project" value="UniProtKB-KW"/>
</dbReference>
<dbReference type="InterPro" id="IPR002182">
    <property type="entry name" value="NB-ARC"/>
</dbReference>
<accession>A0A8K0MS99</accession>
<dbReference type="FunFam" id="1.10.10.10:FF:000322">
    <property type="entry name" value="Probable disease resistance protein At1g63360"/>
    <property type="match status" value="1"/>
</dbReference>
<dbReference type="PRINTS" id="PR00364">
    <property type="entry name" value="DISEASERSIST"/>
</dbReference>